<gene>
    <name evidence="3" type="ORF">ACFO1S_12235</name>
</gene>
<feature type="compositionally biased region" description="Basic residues" evidence="2">
    <location>
        <begin position="35"/>
        <end position="50"/>
    </location>
</feature>
<dbReference type="InterPro" id="IPR012614">
    <property type="entry name" value="SASP_SspP"/>
</dbReference>
<comment type="caution">
    <text evidence="3">The sequence shown here is derived from an EMBL/GenBank/DDBJ whole genome shotgun (WGS) entry which is preliminary data.</text>
</comment>
<feature type="compositionally biased region" description="Polar residues" evidence="2">
    <location>
        <begin position="1"/>
        <end position="10"/>
    </location>
</feature>
<proteinExistence type="predicted"/>
<keyword evidence="4" id="KW-1185">Reference proteome</keyword>
<dbReference type="Proteomes" id="UP001595755">
    <property type="component" value="Unassembled WGS sequence"/>
</dbReference>
<dbReference type="EMBL" id="JBHSED010000019">
    <property type="protein sequence ID" value="MFC4304198.1"/>
    <property type="molecule type" value="Genomic_DNA"/>
</dbReference>
<dbReference type="Pfam" id="PF08179">
    <property type="entry name" value="SspP"/>
    <property type="match status" value="1"/>
</dbReference>
<sequence>MSKPKSQSVPQPGDEHGPRHSTVDPQPNEPLSGSKKVKNRNHTRHNNAEG</sequence>
<organism evidence="3 4">
    <name type="scientific">Cohnella boryungensis</name>
    <dbReference type="NCBI Taxonomy" id="768479"/>
    <lineage>
        <taxon>Bacteria</taxon>
        <taxon>Bacillati</taxon>
        <taxon>Bacillota</taxon>
        <taxon>Bacilli</taxon>
        <taxon>Bacillales</taxon>
        <taxon>Paenibacillaceae</taxon>
        <taxon>Cohnella</taxon>
    </lineage>
</organism>
<evidence type="ECO:0000256" key="1">
    <source>
        <dbReference type="ARBA" id="ARBA00022969"/>
    </source>
</evidence>
<evidence type="ECO:0000313" key="4">
    <source>
        <dbReference type="Proteomes" id="UP001595755"/>
    </source>
</evidence>
<protein>
    <submittedName>
        <fullName evidence="3">Small acid-soluble spore protein P</fullName>
    </submittedName>
</protein>
<evidence type="ECO:0000313" key="3">
    <source>
        <dbReference type="EMBL" id="MFC4304198.1"/>
    </source>
</evidence>
<accession>A0ABV8S9F5</accession>
<reference evidence="4" key="1">
    <citation type="journal article" date="2019" name="Int. J. Syst. Evol. Microbiol.">
        <title>The Global Catalogue of Microorganisms (GCM) 10K type strain sequencing project: providing services to taxonomists for standard genome sequencing and annotation.</title>
        <authorList>
            <consortium name="The Broad Institute Genomics Platform"/>
            <consortium name="The Broad Institute Genome Sequencing Center for Infectious Disease"/>
            <person name="Wu L."/>
            <person name="Ma J."/>
        </authorList>
    </citation>
    <scope>NUCLEOTIDE SEQUENCE [LARGE SCALE GENOMIC DNA]</scope>
    <source>
        <strain evidence="4">CGMCC 4.1641</strain>
    </source>
</reference>
<feature type="compositionally biased region" description="Basic and acidic residues" evidence="2">
    <location>
        <begin position="13"/>
        <end position="22"/>
    </location>
</feature>
<name>A0ABV8S9F5_9BACL</name>
<dbReference type="RefSeq" id="WP_204604941.1">
    <property type="nucleotide sequence ID" value="NZ_JBHSED010000019.1"/>
</dbReference>
<feature type="region of interest" description="Disordered" evidence="2">
    <location>
        <begin position="1"/>
        <end position="50"/>
    </location>
</feature>
<keyword evidence="1" id="KW-0749">Sporulation</keyword>
<evidence type="ECO:0000256" key="2">
    <source>
        <dbReference type="SAM" id="MobiDB-lite"/>
    </source>
</evidence>